<dbReference type="InterPro" id="IPR017588">
    <property type="entry name" value="UacT-like"/>
</dbReference>
<dbReference type="RefSeq" id="WP_253795952.1">
    <property type="nucleotide sequence ID" value="NZ_BAAAUB010000061.1"/>
</dbReference>
<evidence type="ECO:0000256" key="1">
    <source>
        <dbReference type="ARBA" id="ARBA00004651"/>
    </source>
</evidence>
<feature type="transmembrane region" description="Helical" evidence="9">
    <location>
        <begin position="28"/>
        <end position="49"/>
    </location>
</feature>
<keyword evidence="5 9" id="KW-0812">Transmembrane</keyword>
<name>A0ABT1IV40_9ACTN</name>
<evidence type="ECO:0000256" key="3">
    <source>
        <dbReference type="ARBA" id="ARBA00022448"/>
    </source>
</evidence>
<feature type="transmembrane region" description="Helical" evidence="9">
    <location>
        <begin position="206"/>
        <end position="227"/>
    </location>
</feature>
<feature type="transmembrane region" description="Helical" evidence="9">
    <location>
        <begin position="358"/>
        <end position="375"/>
    </location>
</feature>
<reference evidence="10 11" key="1">
    <citation type="submission" date="2022-06" db="EMBL/GenBank/DDBJ databases">
        <title>Sequencing the genomes of 1000 actinobacteria strains.</title>
        <authorList>
            <person name="Klenk H.-P."/>
        </authorList>
    </citation>
    <scope>NUCLEOTIDE SEQUENCE [LARGE SCALE GENOMIC DNA]</scope>
    <source>
        <strain evidence="10 11">DSM 41656</strain>
    </source>
</reference>
<feature type="transmembrane region" description="Helical" evidence="9">
    <location>
        <begin position="61"/>
        <end position="83"/>
    </location>
</feature>
<evidence type="ECO:0000313" key="11">
    <source>
        <dbReference type="Proteomes" id="UP001206483"/>
    </source>
</evidence>
<evidence type="ECO:0000256" key="8">
    <source>
        <dbReference type="SAM" id="MobiDB-lite"/>
    </source>
</evidence>
<gene>
    <name evidence="10" type="ORF">FHR36_002129</name>
</gene>
<feature type="transmembrane region" description="Helical" evidence="9">
    <location>
        <begin position="179"/>
        <end position="200"/>
    </location>
</feature>
<evidence type="ECO:0000256" key="7">
    <source>
        <dbReference type="ARBA" id="ARBA00023136"/>
    </source>
</evidence>
<organism evidence="10 11">
    <name type="scientific">Kitasatospora paracochleata</name>
    <dbReference type="NCBI Taxonomy" id="58354"/>
    <lineage>
        <taxon>Bacteria</taxon>
        <taxon>Bacillati</taxon>
        <taxon>Actinomycetota</taxon>
        <taxon>Actinomycetes</taxon>
        <taxon>Kitasatosporales</taxon>
        <taxon>Streptomycetaceae</taxon>
        <taxon>Kitasatospora</taxon>
    </lineage>
</organism>
<feature type="transmembrane region" description="Helical" evidence="9">
    <location>
        <begin position="329"/>
        <end position="352"/>
    </location>
</feature>
<comment type="caution">
    <text evidence="10">The sequence shown here is derived from an EMBL/GenBank/DDBJ whole genome shotgun (WGS) entry which is preliminary data.</text>
</comment>
<dbReference type="Proteomes" id="UP001206483">
    <property type="component" value="Unassembled WGS sequence"/>
</dbReference>
<feature type="transmembrane region" description="Helical" evidence="9">
    <location>
        <begin position="387"/>
        <end position="405"/>
    </location>
</feature>
<comment type="subcellular location">
    <subcellularLocation>
        <location evidence="1">Cell membrane</location>
        <topology evidence="1">Multi-pass membrane protein</topology>
    </subcellularLocation>
</comment>
<feature type="region of interest" description="Disordered" evidence="8">
    <location>
        <begin position="461"/>
        <end position="483"/>
    </location>
</feature>
<dbReference type="PANTHER" id="PTHR42810">
    <property type="entry name" value="PURINE PERMEASE C1399.01C-RELATED"/>
    <property type="match status" value="1"/>
</dbReference>
<dbReference type="NCBIfam" id="TIGR03173">
    <property type="entry name" value="pbuX"/>
    <property type="match status" value="1"/>
</dbReference>
<keyword evidence="7 9" id="KW-0472">Membrane</keyword>
<evidence type="ECO:0000313" key="10">
    <source>
        <dbReference type="EMBL" id="MCP2309005.1"/>
    </source>
</evidence>
<dbReference type="InterPro" id="IPR006042">
    <property type="entry name" value="Xan_ur_permease"/>
</dbReference>
<dbReference type="PROSITE" id="PS01116">
    <property type="entry name" value="XANTH_URACIL_PERMASE"/>
    <property type="match status" value="1"/>
</dbReference>
<feature type="transmembrane region" description="Helical" evidence="9">
    <location>
        <begin position="141"/>
        <end position="167"/>
    </location>
</feature>
<keyword evidence="4" id="KW-1003">Cell membrane</keyword>
<dbReference type="Pfam" id="PF00860">
    <property type="entry name" value="Xan_ur_permease"/>
    <property type="match status" value="1"/>
</dbReference>
<dbReference type="EMBL" id="JAMZDX010000002">
    <property type="protein sequence ID" value="MCP2309005.1"/>
    <property type="molecule type" value="Genomic_DNA"/>
</dbReference>
<accession>A0ABT1IV40</accession>
<keyword evidence="3" id="KW-0813">Transport</keyword>
<comment type="similarity">
    <text evidence="2">Belongs to the nucleobase:cation symporter-2 (NCS2) (TC 2.A.40) family.</text>
</comment>
<feature type="transmembrane region" description="Helical" evidence="9">
    <location>
        <begin position="117"/>
        <end position="135"/>
    </location>
</feature>
<dbReference type="PANTHER" id="PTHR42810:SF4">
    <property type="entry name" value="URIC ACID TRANSPORTER UACT"/>
    <property type="match status" value="1"/>
</dbReference>
<dbReference type="NCBIfam" id="TIGR00801">
    <property type="entry name" value="ncs2"/>
    <property type="match status" value="1"/>
</dbReference>
<proteinExistence type="inferred from homology"/>
<dbReference type="InterPro" id="IPR006043">
    <property type="entry name" value="NCS2"/>
</dbReference>
<evidence type="ECO:0000256" key="9">
    <source>
        <dbReference type="SAM" id="Phobius"/>
    </source>
</evidence>
<evidence type="ECO:0000256" key="5">
    <source>
        <dbReference type="ARBA" id="ARBA00022692"/>
    </source>
</evidence>
<feature type="transmembrane region" description="Helical" evidence="9">
    <location>
        <begin position="425"/>
        <end position="444"/>
    </location>
</feature>
<evidence type="ECO:0000256" key="2">
    <source>
        <dbReference type="ARBA" id="ARBA00008821"/>
    </source>
</evidence>
<keyword evidence="6 9" id="KW-1133">Transmembrane helix</keyword>
<protein>
    <submittedName>
        <fullName evidence="10">NCS2 family nucleobase:cation symporter-2</fullName>
    </submittedName>
</protein>
<sequence>MQSQSAPDSDRPVAAVHPVDEVLPPSRLAVLGLQHVFIMYAGAVAVPFIVGNALKLDAATIALLVNADLLVAGIATIIQAVGISTLFGVRLPVVAGATFTVVSPMITIAAKHGLPTVYGAMLVSGVFGLLIAKPFSKLIRFFPPVVAGTVIMIIGLSLIGPGAGMIAGHDTQAADYAQVSHIALAFGVVALLVLATRFLHGFLGQIAPLLALVAGTLASIPMGLLHLDGVKAASWFGVASPFHFGAPRFDAAAIISMCIVLLVTYTESTADMLAVAEMTDRRLSDADIARGLATDGLSAVLGGFMNSFPDTAYAENVGLVQMTRVRSRWVVAVAGAMLLVMGLVPKVGAFVAAVPEPVVGGAALVMFAMVTAVGVQTLRKVDFSGNHNLLVVAVSLGVGLLPAVATDRFGNEIFFRNFPDWAQTVFGSPITLTVILAFALNLLFNHIGPATPPAAIAAQRTAADGESAVGPDPDPDGTGVTAA</sequence>
<keyword evidence="11" id="KW-1185">Reference proteome</keyword>
<evidence type="ECO:0000256" key="6">
    <source>
        <dbReference type="ARBA" id="ARBA00022989"/>
    </source>
</evidence>
<evidence type="ECO:0000256" key="4">
    <source>
        <dbReference type="ARBA" id="ARBA00022475"/>
    </source>
</evidence>
<dbReference type="NCBIfam" id="NF037981">
    <property type="entry name" value="NCS2_1"/>
    <property type="match status" value="1"/>
</dbReference>